<dbReference type="GO" id="GO:0016491">
    <property type="term" value="F:oxidoreductase activity"/>
    <property type="evidence" value="ECO:0007669"/>
    <property type="project" value="UniProtKB-KW"/>
</dbReference>
<protein>
    <submittedName>
        <fullName evidence="6">Oxidoreductase</fullName>
    </submittedName>
</protein>
<feature type="region of interest" description="Disordered" evidence="4">
    <location>
        <begin position="249"/>
        <end position="271"/>
    </location>
</feature>
<dbReference type="Proteomes" id="UP000215223">
    <property type="component" value="Unassembled WGS sequence"/>
</dbReference>
<dbReference type="PANTHER" id="PTHR44196:SF2">
    <property type="entry name" value="SHORT-CHAIN DEHYDROGENASE-RELATED"/>
    <property type="match status" value="1"/>
</dbReference>
<dbReference type="PIRSF" id="PIRSF000126">
    <property type="entry name" value="11-beta-HSD1"/>
    <property type="match status" value="1"/>
</dbReference>
<accession>A0A229SE94</accession>
<dbReference type="AlphaFoldDB" id="A0A229SE94"/>
<gene>
    <name evidence="6" type="ORF">CFP71_08950</name>
</gene>
<keyword evidence="2" id="KW-0560">Oxidoreductase</keyword>
<dbReference type="Pfam" id="PF00106">
    <property type="entry name" value="adh_short"/>
    <property type="match status" value="1"/>
</dbReference>
<organism evidence="6 7">
    <name type="scientific">Amycolatopsis thailandensis</name>
    <dbReference type="NCBI Taxonomy" id="589330"/>
    <lineage>
        <taxon>Bacteria</taxon>
        <taxon>Bacillati</taxon>
        <taxon>Actinomycetota</taxon>
        <taxon>Actinomycetes</taxon>
        <taxon>Pseudonocardiales</taxon>
        <taxon>Pseudonocardiaceae</taxon>
        <taxon>Amycolatopsis</taxon>
    </lineage>
</organism>
<dbReference type="InterPro" id="IPR002347">
    <property type="entry name" value="SDR_fam"/>
</dbReference>
<keyword evidence="7" id="KW-1185">Reference proteome</keyword>
<dbReference type="PANTHER" id="PTHR44196">
    <property type="entry name" value="DEHYDROGENASE/REDUCTASE SDR FAMILY MEMBER 7B"/>
    <property type="match status" value="1"/>
</dbReference>
<evidence type="ECO:0000256" key="4">
    <source>
        <dbReference type="SAM" id="MobiDB-lite"/>
    </source>
</evidence>
<dbReference type="SUPFAM" id="SSF51735">
    <property type="entry name" value="NAD(P)-binding Rossmann-fold domains"/>
    <property type="match status" value="1"/>
</dbReference>
<dbReference type="PRINTS" id="PR00081">
    <property type="entry name" value="GDHRDH"/>
</dbReference>
<evidence type="ECO:0000259" key="5">
    <source>
        <dbReference type="SMART" id="SM00822"/>
    </source>
</evidence>
<dbReference type="Gene3D" id="3.40.50.720">
    <property type="entry name" value="NAD(P)-binding Rossmann-like Domain"/>
    <property type="match status" value="1"/>
</dbReference>
<dbReference type="PROSITE" id="PS00061">
    <property type="entry name" value="ADH_SHORT"/>
    <property type="match status" value="1"/>
</dbReference>
<dbReference type="PRINTS" id="PR00080">
    <property type="entry name" value="SDRFAMILY"/>
</dbReference>
<reference evidence="6 7" key="1">
    <citation type="submission" date="2017-07" db="EMBL/GenBank/DDBJ databases">
        <title>Amycolatopsis thailandensis Genome sequencing and assembly.</title>
        <authorList>
            <person name="Kaur N."/>
            <person name="Mayilraj S."/>
        </authorList>
    </citation>
    <scope>NUCLEOTIDE SEQUENCE [LARGE SCALE GENOMIC DNA]</scope>
    <source>
        <strain evidence="6 7">JCM 16380</strain>
    </source>
</reference>
<dbReference type="InterPro" id="IPR036291">
    <property type="entry name" value="NAD(P)-bd_dom_sf"/>
</dbReference>
<dbReference type="InterPro" id="IPR057326">
    <property type="entry name" value="KR_dom"/>
</dbReference>
<evidence type="ECO:0000256" key="3">
    <source>
        <dbReference type="RuleBase" id="RU000363"/>
    </source>
</evidence>
<dbReference type="EMBL" id="NMQT01000029">
    <property type="protein sequence ID" value="OXM57228.1"/>
    <property type="molecule type" value="Genomic_DNA"/>
</dbReference>
<evidence type="ECO:0000313" key="6">
    <source>
        <dbReference type="EMBL" id="OXM57228.1"/>
    </source>
</evidence>
<dbReference type="OrthoDB" id="9797538at2"/>
<comment type="similarity">
    <text evidence="1 3">Belongs to the short-chain dehydrogenases/reductases (SDR) family.</text>
</comment>
<dbReference type="GO" id="GO:0016020">
    <property type="term" value="C:membrane"/>
    <property type="evidence" value="ECO:0007669"/>
    <property type="project" value="TreeGrafter"/>
</dbReference>
<evidence type="ECO:0000313" key="7">
    <source>
        <dbReference type="Proteomes" id="UP000215223"/>
    </source>
</evidence>
<dbReference type="InterPro" id="IPR020904">
    <property type="entry name" value="Sc_DH/Rdtase_CS"/>
</dbReference>
<sequence>MSTEARSLAVVTGASSGIGFELAKVFADHGYDLVVAAEDDSLLPAAREIQARGAGVDAVRTDLSTFEGVEELVEHVAATGRPVDVLAVNAGVGVGGAVLDNDLRSQLRTVNLNVTSAVHLTYRLTGPMAERKAGRVLFTSSVAATAPGPYLAVYAASKAFLQSFSEGLRVELKDSGVTVTALLPGPTDTEFFERAGMLDTRIGAGPKDDPADIARAGFEALMKGDDQVVAGSVKNKVQAAAAHLLPDKVKAAQQAKAAEPGGAENTGKRSG</sequence>
<proteinExistence type="inferred from homology"/>
<dbReference type="RefSeq" id="WP_093933361.1">
    <property type="nucleotide sequence ID" value="NZ_NMQT01000029.1"/>
</dbReference>
<feature type="domain" description="Ketoreductase" evidence="5">
    <location>
        <begin position="7"/>
        <end position="189"/>
    </location>
</feature>
<feature type="compositionally biased region" description="Low complexity" evidence="4">
    <location>
        <begin position="251"/>
        <end position="263"/>
    </location>
</feature>
<evidence type="ECO:0000256" key="1">
    <source>
        <dbReference type="ARBA" id="ARBA00006484"/>
    </source>
</evidence>
<name>A0A229SE94_9PSEU</name>
<comment type="caution">
    <text evidence="6">The sequence shown here is derived from an EMBL/GenBank/DDBJ whole genome shotgun (WGS) entry which is preliminary data.</text>
</comment>
<dbReference type="CDD" id="cd05233">
    <property type="entry name" value="SDR_c"/>
    <property type="match status" value="1"/>
</dbReference>
<evidence type="ECO:0000256" key="2">
    <source>
        <dbReference type="ARBA" id="ARBA00023002"/>
    </source>
</evidence>
<dbReference type="SMART" id="SM00822">
    <property type="entry name" value="PKS_KR"/>
    <property type="match status" value="1"/>
</dbReference>